<name>A0A9N9ANF5_9GLOM</name>
<dbReference type="PANTHER" id="PTHR21338:SF0">
    <property type="entry name" value="LARGE RIBOSOMAL SUBUNIT PROTEIN ML41"/>
    <property type="match status" value="1"/>
</dbReference>
<keyword evidence="8" id="KW-1185">Reference proteome</keyword>
<dbReference type="AlphaFoldDB" id="A0A9N9ANF5"/>
<evidence type="ECO:0000256" key="2">
    <source>
        <dbReference type="ARBA" id="ARBA00010152"/>
    </source>
</evidence>
<dbReference type="PANTHER" id="PTHR21338">
    <property type="entry name" value="MITOCHONDRIAL RIBOSOMAL PROTEIN L41"/>
    <property type="match status" value="1"/>
</dbReference>
<evidence type="ECO:0000256" key="4">
    <source>
        <dbReference type="ARBA" id="ARBA00022980"/>
    </source>
</evidence>
<gene>
    <name evidence="7" type="ORF">AGERDE_LOCUS5989</name>
</gene>
<dbReference type="GO" id="GO:0006412">
    <property type="term" value="P:translation"/>
    <property type="evidence" value="ECO:0007669"/>
    <property type="project" value="TreeGrafter"/>
</dbReference>
<dbReference type="InterPro" id="IPR019189">
    <property type="entry name" value="Ribosomal_mL41"/>
</dbReference>
<keyword evidence="4" id="KW-0689">Ribosomal protein</keyword>
<comment type="caution">
    <text evidence="7">The sequence shown here is derived from an EMBL/GenBank/DDBJ whole genome shotgun (WGS) entry which is preliminary data.</text>
</comment>
<keyword evidence="5" id="KW-0496">Mitochondrion</keyword>
<proteinExistence type="inferred from homology"/>
<evidence type="ECO:0000256" key="3">
    <source>
        <dbReference type="ARBA" id="ARBA00022946"/>
    </source>
</evidence>
<accession>A0A9N9ANF5</accession>
<comment type="similarity">
    <text evidence="2">Belongs to the mitochondrion-specific ribosomal protein mL41 family.</text>
</comment>
<dbReference type="GO" id="GO:0005762">
    <property type="term" value="C:mitochondrial large ribosomal subunit"/>
    <property type="evidence" value="ECO:0007669"/>
    <property type="project" value="InterPro"/>
</dbReference>
<keyword evidence="3" id="KW-0809">Transit peptide</keyword>
<dbReference type="OrthoDB" id="408933at2759"/>
<dbReference type="GO" id="GO:0003735">
    <property type="term" value="F:structural constituent of ribosome"/>
    <property type="evidence" value="ECO:0007669"/>
    <property type="project" value="InterPro"/>
</dbReference>
<dbReference type="Pfam" id="PF09809">
    <property type="entry name" value="MRP-L27"/>
    <property type="match status" value="1"/>
</dbReference>
<evidence type="ECO:0000256" key="1">
    <source>
        <dbReference type="ARBA" id="ARBA00004173"/>
    </source>
</evidence>
<evidence type="ECO:0000256" key="5">
    <source>
        <dbReference type="ARBA" id="ARBA00023128"/>
    </source>
</evidence>
<sequence length="152" mass="17843">MVRKLPRRAPMTSKRGHEYYKGTGTGAMGWHTKRDGYIIDWNKVRTYVVPLDLDTCELKPYVSPKTPKYKYDMTPVKYYNLINEKWKQKFNNPKRKSPAVVQSRDETPILIDNDKSLYNLLGSTKFNFGATPGIDYSSLSIWAFRYMNILRF</sequence>
<reference evidence="7" key="1">
    <citation type="submission" date="2021-06" db="EMBL/GenBank/DDBJ databases">
        <authorList>
            <person name="Kallberg Y."/>
            <person name="Tangrot J."/>
            <person name="Rosling A."/>
        </authorList>
    </citation>
    <scope>NUCLEOTIDE SEQUENCE</scope>
    <source>
        <strain evidence="7">MT106</strain>
    </source>
</reference>
<keyword evidence="6" id="KW-0687">Ribonucleoprotein</keyword>
<organism evidence="7 8">
    <name type="scientific">Ambispora gerdemannii</name>
    <dbReference type="NCBI Taxonomy" id="144530"/>
    <lineage>
        <taxon>Eukaryota</taxon>
        <taxon>Fungi</taxon>
        <taxon>Fungi incertae sedis</taxon>
        <taxon>Mucoromycota</taxon>
        <taxon>Glomeromycotina</taxon>
        <taxon>Glomeromycetes</taxon>
        <taxon>Archaeosporales</taxon>
        <taxon>Ambisporaceae</taxon>
        <taxon>Ambispora</taxon>
    </lineage>
</organism>
<dbReference type="Proteomes" id="UP000789831">
    <property type="component" value="Unassembled WGS sequence"/>
</dbReference>
<evidence type="ECO:0000313" key="8">
    <source>
        <dbReference type="Proteomes" id="UP000789831"/>
    </source>
</evidence>
<comment type="subcellular location">
    <subcellularLocation>
        <location evidence="1">Mitochondrion</location>
    </subcellularLocation>
</comment>
<evidence type="ECO:0000313" key="7">
    <source>
        <dbReference type="EMBL" id="CAG8536898.1"/>
    </source>
</evidence>
<dbReference type="EMBL" id="CAJVPL010000878">
    <property type="protein sequence ID" value="CAG8536898.1"/>
    <property type="molecule type" value="Genomic_DNA"/>
</dbReference>
<protein>
    <submittedName>
        <fullName evidence="7">12646_t:CDS:1</fullName>
    </submittedName>
</protein>
<evidence type="ECO:0000256" key="6">
    <source>
        <dbReference type="ARBA" id="ARBA00023274"/>
    </source>
</evidence>